<evidence type="ECO:0000313" key="3">
    <source>
        <dbReference type="Proteomes" id="UP001320972"/>
    </source>
</evidence>
<keyword evidence="3" id="KW-1185">Reference proteome</keyword>
<evidence type="ECO:0000313" key="1">
    <source>
        <dbReference type="EMBL" id="MCU4744698.1"/>
    </source>
</evidence>
<dbReference type="Proteomes" id="UP001321018">
    <property type="component" value="Unassembled WGS sequence"/>
</dbReference>
<gene>
    <name evidence="2" type="ORF">OB955_19655</name>
    <name evidence="1" type="ORF">OB960_25355</name>
</gene>
<comment type="caution">
    <text evidence="1">The sequence shown here is derived from an EMBL/GenBank/DDBJ whole genome shotgun (WGS) entry which is preliminary data.</text>
</comment>
<proteinExistence type="predicted"/>
<protein>
    <submittedName>
        <fullName evidence="1">Uncharacterized protein</fullName>
    </submittedName>
</protein>
<dbReference type="EMBL" id="JAOPKB010000014">
    <property type="protein sequence ID" value="MCU4974939.1"/>
    <property type="molecule type" value="Genomic_DNA"/>
</dbReference>
<reference evidence="1 3" key="1">
    <citation type="submission" date="2022-09" db="EMBL/GenBank/DDBJ databases">
        <title>Enrichment on poylsaccharides allowed isolation of novel metabolic and taxonomic groups of Haloarchaea.</title>
        <authorList>
            <person name="Sorokin D.Y."/>
            <person name="Elcheninov A.G."/>
            <person name="Khizhniak T.V."/>
            <person name="Kolganova T.V."/>
            <person name="Kublanov I.V."/>
        </authorList>
    </citation>
    <scope>NUCLEOTIDE SEQUENCE</scope>
    <source>
        <strain evidence="2 3">AArc-m2/3/4</strain>
        <strain evidence="1">AArc-xg1-1</strain>
    </source>
</reference>
<sequence length="53" mass="5935">MSQHDLVDEHTATSELELYENNSGNAVLHQPGTPAAWLELEDVTQVVSLTEWE</sequence>
<dbReference type="Proteomes" id="UP001320972">
    <property type="component" value="Unassembled WGS sequence"/>
</dbReference>
<evidence type="ECO:0000313" key="2">
    <source>
        <dbReference type="EMBL" id="MCU4974939.1"/>
    </source>
</evidence>
<accession>A0AAP3E4B1</accession>
<dbReference type="EMBL" id="JAOPKA010000039">
    <property type="protein sequence ID" value="MCU4744698.1"/>
    <property type="molecule type" value="Genomic_DNA"/>
</dbReference>
<evidence type="ECO:0000313" key="4">
    <source>
        <dbReference type="Proteomes" id="UP001321018"/>
    </source>
</evidence>
<name>A0AAP3E4B1_9EURY</name>
<dbReference type="AlphaFoldDB" id="A0AAP3E4B1"/>
<dbReference type="RefSeq" id="WP_338006496.1">
    <property type="nucleotide sequence ID" value="NZ_JAOPKA010000039.1"/>
</dbReference>
<organism evidence="1 4">
    <name type="scientific">Natronoglomus mannanivorans</name>
    <dbReference type="NCBI Taxonomy" id="2979990"/>
    <lineage>
        <taxon>Archaea</taxon>
        <taxon>Methanobacteriati</taxon>
        <taxon>Methanobacteriota</taxon>
        <taxon>Stenosarchaea group</taxon>
        <taxon>Halobacteria</taxon>
        <taxon>Halobacteriales</taxon>
        <taxon>Natrialbaceae</taxon>
        <taxon>Natronoglomus</taxon>
    </lineage>
</organism>